<reference evidence="2 3" key="1">
    <citation type="submission" date="2023-03" db="EMBL/GenBank/DDBJ databases">
        <title>High recombination rates correlate with genetic variation in Cardiocondyla obscurior ants.</title>
        <authorList>
            <person name="Errbii M."/>
        </authorList>
    </citation>
    <scope>NUCLEOTIDE SEQUENCE [LARGE SCALE GENOMIC DNA]</scope>
    <source>
        <strain evidence="2">Alpha-2009</strain>
        <tissue evidence="2">Whole body</tissue>
    </source>
</reference>
<dbReference type="AlphaFoldDB" id="A0AAW2F013"/>
<protein>
    <submittedName>
        <fullName evidence="2">Uncharacterized protein</fullName>
    </submittedName>
</protein>
<dbReference type="Proteomes" id="UP001430953">
    <property type="component" value="Unassembled WGS sequence"/>
</dbReference>
<sequence length="118" mass="13063">MLPPPPLPLGVDLMFSFIDCLTTVMVNPHQPAGFRSLPTSEHACGETDMTRARTGRRWRTSPGLRGRNAAARDYENATDIVVKTVTSIREVCEAVGGVKSERTEQLVVKINRNEEIAR</sequence>
<proteinExistence type="predicted"/>
<keyword evidence="3" id="KW-1185">Reference proteome</keyword>
<gene>
    <name evidence="2" type="ORF">PUN28_015068</name>
</gene>
<evidence type="ECO:0000313" key="2">
    <source>
        <dbReference type="EMBL" id="KAL0108263.1"/>
    </source>
</evidence>
<evidence type="ECO:0000256" key="1">
    <source>
        <dbReference type="SAM" id="MobiDB-lite"/>
    </source>
</evidence>
<comment type="caution">
    <text evidence="2">The sequence shown here is derived from an EMBL/GenBank/DDBJ whole genome shotgun (WGS) entry which is preliminary data.</text>
</comment>
<dbReference type="EMBL" id="JADYXP020000016">
    <property type="protein sequence ID" value="KAL0108263.1"/>
    <property type="molecule type" value="Genomic_DNA"/>
</dbReference>
<name>A0AAW2F013_9HYME</name>
<accession>A0AAW2F013</accession>
<feature type="region of interest" description="Disordered" evidence="1">
    <location>
        <begin position="45"/>
        <end position="70"/>
    </location>
</feature>
<evidence type="ECO:0000313" key="3">
    <source>
        <dbReference type="Proteomes" id="UP001430953"/>
    </source>
</evidence>
<organism evidence="2 3">
    <name type="scientific">Cardiocondyla obscurior</name>
    <dbReference type="NCBI Taxonomy" id="286306"/>
    <lineage>
        <taxon>Eukaryota</taxon>
        <taxon>Metazoa</taxon>
        <taxon>Ecdysozoa</taxon>
        <taxon>Arthropoda</taxon>
        <taxon>Hexapoda</taxon>
        <taxon>Insecta</taxon>
        <taxon>Pterygota</taxon>
        <taxon>Neoptera</taxon>
        <taxon>Endopterygota</taxon>
        <taxon>Hymenoptera</taxon>
        <taxon>Apocrita</taxon>
        <taxon>Aculeata</taxon>
        <taxon>Formicoidea</taxon>
        <taxon>Formicidae</taxon>
        <taxon>Myrmicinae</taxon>
        <taxon>Cardiocondyla</taxon>
    </lineage>
</organism>